<evidence type="ECO:0000313" key="3">
    <source>
        <dbReference type="EMBL" id="MCM2369552.1"/>
    </source>
</evidence>
<gene>
    <name evidence="3" type="ORF">NB063_02835</name>
</gene>
<dbReference type="EMBL" id="JAMQBK010000009">
    <property type="protein sequence ID" value="MCM2369552.1"/>
    <property type="molecule type" value="Genomic_DNA"/>
</dbReference>
<dbReference type="Proteomes" id="UP001202961">
    <property type="component" value="Unassembled WGS sequence"/>
</dbReference>
<evidence type="ECO:0000256" key="1">
    <source>
        <dbReference type="SAM" id="MobiDB-lite"/>
    </source>
</evidence>
<evidence type="ECO:0000256" key="2">
    <source>
        <dbReference type="SAM" id="Phobius"/>
    </source>
</evidence>
<organism evidence="3 4">
    <name type="scientific">Aporhodopirellula aestuarii</name>
    <dbReference type="NCBI Taxonomy" id="2950107"/>
    <lineage>
        <taxon>Bacteria</taxon>
        <taxon>Pseudomonadati</taxon>
        <taxon>Planctomycetota</taxon>
        <taxon>Planctomycetia</taxon>
        <taxon>Pirellulales</taxon>
        <taxon>Pirellulaceae</taxon>
        <taxon>Aporhodopirellula</taxon>
    </lineage>
</organism>
<keyword evidence="2" id="KW-0472">Membrane</keyword>
<proteinExistence type="predicted"/>
<reference evidence="3 4" key="1">
    <citation type="journal article" date="2022" name="Syst. Appl. Microbiol.">
        <title>Rhodopirellula aestuarii sp. nov., a novel member of the genus Rhodopirellula isolated from brackish sediments collected in the Tagus River estuary, Portugal.</title>
        <authorList>
            <person name="Vitorino I.R."/>
            <person name="Klimek D."/>
            <person name="Calusinska M."/>
            <person name="Lobo-da-Cunha A."/>
            <person name="Vasconcelos V."/>
            <person name="Lage O.M."/>
        </authorList>
    </citation>
    <scope>NUCLEOTIDE SEQUENCE [LARGE SCALE GENOMIC DNA]</scope>
    <source>
        <strain evidence="3 4">ICT_H3.1</strain>
    </source>
</reference>
<sequence>MDTKEKPVGEKIQDSIQSKDEPLGKKSPEAPFAIVGLTYPLVLTVMLVAIALFYYFVLR</sequence>
<accession>A0ABT0TY77</accession>
<keyword evidence="4" id="KW-1185">Reference proteome</keyword>
<protein>
    <submittedName>
        <fullName evidence="3">Uncharacterized protein</fullName>
    </submittedName>
</protein>
<feature type="region of interest" description="Disordered" evidence="1">
    <location>
        <begin position="1"/>
        <end position="26"/>
    </location>
</feature>
<feature type="transmembrane region" description="Helical" evidence="2">
    <location>
        <begin position="32"/>
        <end position="57"/>
    </location>
</feature>
<dbReference type="RefSeq" id="WP_250927225.1">
    <property type="nucleotide sequence ID" value="NZ_JAMQBK010000009.1"/>
</dbReference>
<keyword evidence="2" id="KW-0812">Transmembrane</keyword>
<keyword evidence="2" id="KW-1133">Transmembrane helix</keyword>
<name>A0ABT0TY77_9BACT</name>
<comment type="caution">
    <text evidence="3">The sequence shown here is derived from an EMBL/GenBank/DDBJ whole genome shotgun (WGS) entry which is preliminary data.</text>
</comment>
<evidence type="ECO:0000313" key="4">
    <source>
        <dbReference type="Proteomes" id="UP001202961"/>
    </source>
</evidence>